<dbReference type="PROSITE" id="PS51192">
    <property type="entry name" value="HELICASE_ATP_BIND_1"/>
    <property type="match status" value="1"/>
</dbReference>
<evidence type="ECO:0000259" key="14">
    <source>
        <dbReference type="PROSITE" id="PS51194"/>
    </source>
</evidence>
<dbReference type="CDD" id="cd18787">
    <property type="entry name" value="SF2_C_DEAD"/>
    <property type="match status" value="1"/>
</dbReference>
<protein>
    <recommendedName>
        <fullName evidence="11">ATP-dependent RNA helicase</fullName>
        <ecNumber evidence="11">3.6.4.13</ecNumber>
    </recommendedName>
</protein>
<evidence type="ECO:0000256" key="6">
    <source>
        <dbReference type="ARBA" id="ARBA00022840"/>
    </source>
</evidence>
<evidence type="ECO:0000256" key="9">
    <source>
        <dbReference type="PROSITE-ProRule" id="PRU00552"/>
    </source>
</evidence>
<dbReference type="PROSITE" id="PS51195">
    <property type="entry name" value="Q_MOTIF"/>
    <property type="match status" value="1"/>
</dbReference>
<dbReference type="GO" id="GO:0005524">
    <property type="term" value="F:ATP binding"/>
    <property type="evidence" value="ECO:0007669"/>
    <property type="project" value="UniProtKB-UniRule"/>
</dbReference>
<dbReference type="CDD" id="cd17946">
    <property type="entry name" value="DEADc_DDX24"/>
    <property type="match status" value="1"/>
</dbReference>
<comment type="function">
    <text evidence="11">RNA helicase.</text>
</comment>
<keyword evidence="3 10" id="KW-0547">Nucleotide-binding</keyword>
<dbReference type="InterPro" id="IPR014014">
    <property type="entry name" value="RNA_helicase_DEAD_Q_motif"/>
</dbReference>
<comment type="similarity">
    <text evidence="10">Belongs to the DEAD box helicase family.</text>
</comment>
<keyword evidence="7 11" id="KW-0694">RNA-binding</keyword>
<comment type="caution">
    <text evidence="16">The sequence shown here is derived from an EMBL/GenBank/DDBJ whole genome shotgun (WGS) entry which is preliminary data.</text>
</comment>
<dbReference type="InterPro" id="IPR011545">
    <property type="entry name" value="DEAD/DEAH_box_helicase_dom"/>
</dbReference>
<evidence type="ECO:0000256" key="8">
    <source>
        <dbReference type="ARBA" id="ARBA00047984"/>
    </source>
</evidence>
<evidence type="ECO:0000256" key="1">
    <source>
        <dbReference type="ARBA" id="ARBA00004604"/>
    </source>
</evidence>
<dbReference type="Pfam" id="PF00270">
    <property type="entry name" value="DEAD"/>
    <property type="match status" value="1"/>
</dbReference>
<keyword evidence="4 10" id="KW-0378">Hydrolase</keyword>
<dbReference type="SMART" id="SM00487">
    <property type="entry name" value="DEXDc"/>
    <property type="match status" value="1"/>
</dbReference>
<dbReference type="Proteomes" id="UP001309876">
    <property type="component" value="Unassembled WGS sequence"/>
</dbReference>
<feature type="domain" description="DEAD-box RNA helicase Q" evidence="15">
    <location>
        <begin position="166"/>
        <end position="194"/>
    </location>
</feature>
<dbReference type="AlphaFoldDB" id="A0AAN7SX73"/>
<dbReference type="Gene3D" id="3.40.50.300">
    <property type="entry name" value="P-loop containing nucleotide triphosphate hydrolases"/>
    <property type="match status" value="2"/>
</dbReference>
<evidence type="ECO:0000256" key="11">
    <source>
        <dbReference type="RuleBase" id="RU365068"/>
    </source>
</evidence>
<feature type="region of interest" description="Disordered" evidence="12">
    <location>
        <begin position="96"/>
        <end position="147"/>
    </location>
</feature>
<evidence type="ECO:0000256" key="10">
    <source>
        <dbReference type="RuleBase" id="RU000492"/>
    </source>
</evidence>
<feature type="domain" description="Helicase ATP-binding" evidence="13">
    <location>
        <begin position="197"/>
        <end position="397"/>
    </location>
</feature>
<evidence type="ECO:0000256" key="2">
    <source>
        <dbReference type="ARBA" id="ARBA00022552"/>
    </source>
</evidence>
<evidence type="ECO:0000256" key="4">
    <source>
        <dbReference type="ARBA" id="ARBA00022801"/>
    </source>
</evidence>
<evidence type="ECO:0000259" key="13">
    <source>
        <dbReference type="PROSITE" id="PS51192"/>
    </source>
</evidence>
<dbReference type="InterPro" id="IPR001650">
    <property type="entry name" value="Helicase_C-like"/>
</dbReference>
<feature type="region of interest" description="Disordered" evidence="12">
    <location>
        <begin position="681"/>
        <end position="713"/>
    </location>
</feature>
<evidence type="ECO:0000256" key="7">
    <source>
        <dbReference type="ARBA" id="ARBA00022884"/>
    </source>
</evidence>
<evidence type="ECO:0000256" key="5">
    <source>
        <dbReference type="ARBA" id="ARBA00022806"/>
    </source>
</evidence>
<evidence type="ECO:0000256" key="12">
    <source>
        <dbReference type="SAM" id="MobiDB-lite"/>
    </source>
</evidence>
<dbReference type="GO" id="GO:0005730">
    <property type="term" value="C:nucleolus"/>
    <property type="evidence" value="ECO:0007669"/>
    <property type="project" value="UniProtKB-SubCell"/>
</dbReference>
<reference evidence="16 17" key="1">
    <citation type="submission" date="2023-08" db="EMBL/GenBank/DDBJ databases">
        <title>Black Yeasts Isolated from many extreme environments.</title>
        <authorList>
            <person name="Coleine C."/>
            <person name="Stajich J.E."/>
            <person name="Selbmann L."/>
        </authorList>
    </citation>
    <scope>NUCLEOTIDE SEQUENCE [LARGE SCALE GENOMIC DNA]</scope>
    <source>
        <strain evidence="16 17">CCFEE 5910</strain>
    </source>
</reference>
<dbReference type="PANTHER" id="PTHR24031">
    <property type="entry name" value="RNA HELICASE"/>
    <property type="match status" value="1"/>
</dbReference>
<name>A0AAN7SX73_9EURO</name>
<dbReference type="GO" id="GO:0006364">
    <property type="term" value="P:rRNA processing"/>
    <property type="evidence" value="ECO:0007669"/>
    <property type="project" value="UniProtKB-KW"/>
</dbReference>
<dbReference type="InterPro" id="IPR027417">
    <property type="entry name" value="P-loop_NTPase"/>
</dbReference>
<keyword evidence="2" id="KW-0698">rRNA processing</keyword>
<evidence type="ECO:0000313" key="16">
    <source>
        <dbReference type="EMBL" id="KAK5083842.1"/>
    </source>
</evidence>
<proteinExistence type="inferred from homology"/>
<dbReference type="GO" id="GO:0016787">
    <property type="term" value="F:hydrolase activity"/>
    <property type="evidence" value="ECO:0007669"/>
    <property type="project" value="UniProtKB-KW"/>
</dbReference>
<dbReference type="GO" id="GO:0003723">
    <property type="term" value="F:RNA binding"/>
    <property type="evidence" value="ECO:0007669"/>
    <property type="project" value="UniProtKB-UniRule"/>
</dbReference>
<dbReference type="PROSITE" id="PS51194">
    <property type="entry name" value="HELICASE_CTER"/>
    <property type="match status" value="1"/>
</dbReference>
<dbReference type="PROSITE" id="PS00039">
    <property type="entry name" value="DEAD_ATP_HELICASE"/>
    <property type="match status" value="1"/>
</dbReference>
<feature type="domain" description="Helicase C-terminal" evidence="14">
    <location>
        <begin position="475"/>
        <end position="652"/>
    </location>
</feature>
<comment type="subcellular location">
    <subcellularLocation>
        <location evidence="1">Nucleus</location>
        <location evidence="1">Nucleolus</location>
    </subcellularLocation>
</comment>
<organism evidence="16 17">
    <name type="scientific">Lithohypha guttulata</name>
    <dbReference type="NCBI Taxonomy" id="1690604"/>
    <lineage>
        <taxon>Eukaryota</taxon>
        <taxon>Fungi</taxon>
        <taxon>Dikarya</taxon>
        <taxon>Ascomycota</taxon>
        <taxon>Pezizomycotina</taxon>
        <taxon>Eurotiomycetes</taxon>
        <taxon>Chaetothyriomycetidae</taxon>
        <taxon>Chaetothyriales</taxon>
        <taxon>Trichomeriaceae</taxon>
        <taxon>Lithohypha</taxon>
    </lineage>
</organism>
<accession>A0AAN7SX73</accession>
<dbReference type="InterPro" id="IPR014001">
    <property type="entry name" value="Helicase_ATP-bd"/>
</dbReference>
<dbReference type="EC" id="3.6.4.13" evidence="11"/>
<comment type="catalytic activity">
    <reaction evidence="8 11">
        <text>ATP + H2O = ADP + phosphate + H(+)</text>
        <dbReference type="Rhea" id="RHEA:13065"/>
        <dbReference type="ChEBI" id="CHEBI:15377"/>
        <dbReference type="ChEBI" id="CHEBI:15378"/>
        <dbReference type="ChEBI" id="CHEBI:30616"/>
        <dbReference type="ChEBI" id="CHEBI:43474"/>
        <dbReference type="ChEBI" id="CHEBI:456216"/>
        <dbReference type="EC" id="3.6.4.13"/>
    </reaction>
</comment>
<dbReference type="SUPFAM" id="SSF52540">
    <property type="entry name" value="P-loop containing nucleoside triphosphate hydrolases"/>
    <property type="match status" value="1"/>
</dbReference>
<dbReference type="SMART" id="SM00490">
    <property type="entry name" value="HELICc"/>
    <property type="match status" value="1"/>
</dbReference>
<keyword evidence="6 10" id="KW-0067">ATP-binding</keyword>
<comment type="domain">
    <text evidence="11">The Q motif is unique to and characteristic of the DEAD box family of RNA helicases and controls ATP binding and hydrolysis.</text>
</comment>
<sequence length="760" mass="84706">MPQGEKRKRSVKPLAARKRNAILEAKRRVDRSQAVRGDKLSWREVTVSSRLDDAEGFYGLEELSDVEVIHDGNGKGVLFRQPILADATKGVTDVEEWSGFSGDENSEEQELSSASDKPEKPPTSTDKSSDKQKKPPPKQPASEELAKDTQFSLLGNDAPEPEIDMSAWDQLKLSDQMLYALSALKFGSPTQIQQTTIPLILEGKDVIGKAVTGSGKTLAFGIPIIETCLELHASRSRSNSTLHLDALILAPTRELAHQISKHLTAVCEGLDSPPKVVTVTGGLSVLKQRRQLQDADIVVGTPGRLWDVINDSNDLLERFKNVRYLVVDEADRLLSEGHFQELEDILDALDRKVVDEDREDHVEAQSATSRQTLVFSATFHKGLQQKLNSKQKDRNGHDRNNLISNKSSMEYLMHKLPFQEGEKPVFVDANPQSQMAEKLVETILECKAMEKDLYLYGFLLDDQKRRKTPLQQARNGQRMTGTARTLVFTNSVSVVKRLVSLLQRLELPDTTISPLHSNMPQKSRLRSLERFSASSESTKSLATSVLIATDVAARGLDIKGVTTVVHYHVPRTADTYVHRSGRTARVNESGNSVLLCSPDEVLGVSNLIARTHQHKQALSGKDMSKLIDRMYLSNGLLRQITRRVELAQKLVESTDSTAKVKNDDNWLRTAAEELGVDYDSDEFENASKHTRRGRGGEKERRQKRIANEETSRNKALQIKAQLKEELSNRLDLGEGMGTNFKYLAGGAVDVDQLLAERAQQ</sequence>
<keyword evidence="5 10" id="KW-0347">Helicase</keyword>
<evidence type="ECO:0000259" key="15">
    <source>
        <dbReference type="PROSITE" id="PS51195"/>
    </source>
</evidence>
<gene>
    <name evidence="16" type="primary">MAK5</name>
    <name evidence="16" type="ORF">LTR05_006348</name>
</gene>
<evidence type="ECO:0000313" key="17">
    <source>
        <dbReference type="Proteomes" id="UP001309876"/>
    </source>
</evidence>
<evidence type="ECO:0000256" key="3">
    <source>
        <dbReference type="ARBA" id="ARBA00022741"/>
    </source>
</evidence>
<keyword evidence="17" id="KW-1185">Reference proteome</keyword>
<dbReference type="EMBL" id="JAVRRJ010000006">
    <property type="protein sequence ID" value="KAK5083842.1"/>
    <property type="molecule type" value="Genomic_DNA"/>
</dbReference>
<dbReference type="Pfam" id="PF00271">
    <property type="entry name" value="Helicase_C"/>
    <property type="match status" value="1"/>
</dbReference>
<dbReference type="InterPro" id="IPR000629">
    <property type="entry name" value="RNA-helicase_DEAD-box_CS"/>
</dbReference>
<dbReference type="GO" id="GO:0003724">
    <property type="term" value="F:RNA helicase activity"/>
    <property type="evidence" value="ECO:0007669"/>
    <property type="project" value="UniProtKB-EC"/>
</dbReference>
<feature type="compositionally biased region" description="Basic and acidic residues" evidence="12">
    <location>
        <begin position="694"/>
        <end position="712"/>
    </location>
</feature>
<feature type="short sequence motif" description="Q motif" evidence="9">
    <location>
        <begin position="166"/>
        <end position="194"/>
    </location>
</feature>